<dbReference type="SUPFAM" id="SSF53474">
    <property type="entry name" value="alpha/beta-Hydrolases"/>
    <property type="match status" value="1"/>
</dbReference>
<evidence type="ECO:0000313" key="2">
    <source>
        <dbReference type="Proteomes" id="UP000197290"/>
    </source>
</evidence>
<dbReference type="Gene3D" id="3.40.50.1820">
    <property type="entry name" value="alpha/beta hydrolase"/>
    <property type="match status" value="2"/>
</dbReference>
<organism evidence="1 2">
    <name type="scientific">Sphingomonas dokdonensis</name>
    <dbReference type="NCBI Taxonomy" id="344880"/>
    <lineage>
        <taxon>Bacteria</taxon>
        <taxon>Pseudomonadati</taxon>
        <taxon>Pseudomonadota</taxon>
        <taxon>Alphaproteobacteria</taxon>
        <taxon>Sphingomonadales</taxon>
        <taxon>Sphingomonadaceae</taxon>
        <taxon>Sphingomonas</taxon>
    </lineage>
</organism>
<keyword evidence="1" id="KW-0378">Hydrolase</keyword>
<evidence type="ECO:0000313" key="1">
    <source>
        <dbReference type="EMBL" id="OWK31012.1"/>
    </source>
</evidence>
<dbReference type="RefSeq" id="WP_088366413.1">
    <property type="nucleotide sequence ID" value="NZ_NBBI01000002.1"/>
</dbReference>
<dbReference type="InterPro" id="IPR029058">
    <property type="entry name" value="AB_hydrolase_fold"/>
</dbReference>
<dbReference type="GO" id="GO:0016787">
    <property type="term" value="F:hydrolase activity"/>
    <property type="evidence" value="ECO:0007669"/>
    <property type="project" value="UniProtKB-KW"/>
</dbReference>
<accession>A0A245ZMP8</accession>
<dbReference type="Proteomes" id="UP000197290">
    <property type="component" value="Unassembled WGS sequence"/>
</dbReference>
<keyword evidence="2" id="KW-1185">Reference proteome</keyword>
<dbReference type="AlphaFoldDB" id="A0A245ZMP8"/>
<dbReference type="EMBL" id="NBBI01000002">
    <property type="protein sequence ID" value="OWK31012.1"/>
    <property type="molecule type" value="Genomic_DNA"/>
</dbReference>
<gene>
    <name evidence="1" type="ORF">SPDO_10170</name>
</gene>
<comment type="caution">
    <text evidence="1">The sequence shown here is derived from an EMBL/GenBank/DDBJ whole genome shotgun (WGS) entry which is preliminary data.</text>
</comment>
<dbReference type="OrthoDB" id="2062670at2"/>
<reference evidence="1 2" key="1">
    <citation type="submission" date="2017-03" db="EMBL/GenBank/DDBJ databases">
        <title>Genome sequence of Sphingomonas dokdonensis DSM 21029.</title>
        <authorList>
            <person name="Poehlein A."/>
            <person name="Wuebbeler J.H."/>
            <person name="Steinbuechel A."/>
            <person name="Daniel R."/>
        </authorList>
    </citation>
    <scope>NUCLEOTIDE SEQUENCE [LARGE SCALE GENOMIC DNA]</scope>
    <source>
        <strain evidence="1 2">DSM 21029</strain>
    </source>
</reference>
<name>A0A245ZMP8_9SPHN</name>
<proteinExistence type="predicted"/>
<sequence>MDRRDIDGLDVTFIGKVSPTAPRIQAGGHPCQGIYYAPAGRKPKTAVIATHYNVDFSEHYIAPYFARRGFGFLGWNTRYRGFEDQFLLEHAVLDIGVGMRWLREEAGVERIVILGNSGGGSLMGAYQGEAIAPTLGAALPAAGQDALEQLIKADLYISLNAHQGRPEVLTDWMDASVLDETDPVATNPALDPFNPDNGPPYSPDFVDRYRAAQRARNQRITDWAKAELKRLNDAGVPDRLFPLFRCWGDLRCMDSSLDPSDREPRRCYRGDPAIANRTPSIGRANTLKTWLNMWSLETSPCQGAPHLAKFNTPALVVQGTADTGVFPSDARKIFDHIGSRDKQIELIPGAHYFEDSTAHRDAAADLMAAWIEAKS</sequence>
<protein>
    <submittedName>
        <fullName evidence="1">Alpha/beta hydrolase family protein</fullName>
    </submittedName>
</protein>